<evidence type="ECO:0000313" key="2">
    <source>
        <dbReference type="EMBL" id="KNZ55785.1"/>
    </source>
</evidence>
<keyword evidence="1" id="KW-0175">Coiled coil</keyword>
<evidence type="ECO:0000313" key="3">
    <source>
        <dbReference type="Proteomes" id="UP000037035"/>
    </source>
</evidence>
<evidence type="ECO:0000256" key="1">
    <source>
        <dbReference type="SAM" id="Coils"/>
    </source>
</evidence>
<accession>A0A0L6V6M9</accession>
<name>A0A0L6V6M9_9BASI</name>
<dbReference type="Proteomes" id="UP000037035">
    <property type="component" value="Unassembled WGS sequence"/>
</dbReference>
<organism evidence="2 3">
    <name type="scientific">Puccinia sorghi</name>
    <dbReference type="NCBI Taxonomy" id="27349"/>
    <lineage>
        <taxon>Eukaryota</taxon>
        <taxon>Fungi</taxon>
        <taxon>Dikarya</taxon>
        <taxon>Basidiomycota</taxon>
        <taxon>Pucciniomycotina</taxon>
        <taxon>Pucciniomycetes</taxon>
        <taxon>Pucciniales</taxon>
        <taxon>Pucciniaceae</taxon>
        <taxon>Puccinia</taxon>
    </lineage>
</organism>
<keyword evidence="3" id="KW-1185">Reference proteome</keyword>
<protein>
    <submittedName>
        <fullName evidence="2">Uncharacterized protein</fullName>
    </submittedName>
</protein>
<proteinExistence type="predicted"/>
<feature type="coiled-coil region" evidence="1">
    <location>
        <begin position="13"/>
        <end position="72"/>
    </location>
</feature>
<dbReference type="AlphaFoldDB" id="A0A0L6V6M9"/>
<sequence length="101" mass="11686">MACEKCDTENSMMQFYAMQLRDAHKTIDNLRDEVTRLRTSNQSKVNSMQEKVTELKIQNQALKNKLEILQMRLEMSSACMTFPSQTLPIGPAEWFHPSNGF</sequence>
<gene>
    <name evidence="2" type="ORF">VP01_2582g2</name>
</gene>
<comment type="caution">
    <text evidence="2">The sequence shown here is derived from an EMBL/GenBank/DDBJ whole genome shotgun (WGS) entry which is preliminary data.</text>
</comment>
<dbReference type="OrthoDB" id="2499380at2759"/>
<dbReference type="EMBL" id="LAVV01007482">
    <property type="protein sequence ID" value="KNZ55785.1"/>
    <property type="molecule type" value="Genomic_DNA"/>
</dbReference>
<dbReference type="VEuPathDB" id="FungiDB:VP01_2582g2"/>
<reference evidence="2 3" key="1">
    <citation type="submission" date="2015-08" db="EMBL/GenBank/DDBJ databases">
        <title>Next Generation Sequencing and Analysis of the Genome of Puccinia sorghi L Schw, the Causal Agent of Maize Common Rust.</title>
        <authorList>
            <person name="Rochi L."/>
            <person name="Burguener G."/>
            <person name="Darino M."/>
            <person name="Turjanski A."/>
            <person name="Kreff E."/>
            <person name="Dieguez M.J."/>
            <person name="Sacco F."/>
        </authorList>
    </citation>
    <scope>NUCLEOTIDE SEQUENCE [LARGE SCALE GENOMIC DNA]</scope>
    <source>
        <strain evidence="2 3">RO10H11247</strain>
    </source>
</reference>
<dbReference type="Gene3D" id="1.20.5.1700">
    <property type="match status" value="1"/>
</dbReference>